<sequence>MGKLAGTSVFDPIGDAVGRISDAVVTLRFTSSPRVIGFVIEVATHRRVFLPITRVTAIKPGAVITTGLINIRQFSQRPGEATVFGELLDRVVMMNDQTGPVKVLDMAMEQDDERNWVVTHLYVRRQNSGLSLRRGETFLVSPEDVSGLAKQSAMSQEATTLLSMTEDLKAADFADLLADLPETRRNEVAHQLTNERLADILEELGEDDRVGILSSLDVRRAGDVLDAMQPDDAADLIAEMPPDQARILLAAMEPEEAADVRRLMAYGENTAGGMMTPSPVILPPDANVATLLAHVRREDIPPALAALIIVSRPPLEAPTGRYLGVVHIQRALREPPQTALGTIIDDALEGVDPNTSLGTITRLLATYNLTAIPVVDSSQHVLGAVSVDDVLDHLLPDDWRDADEGVTDETMNRSQDG</sequence>
<dbReference type="InterPro" id="IPR046342">
    <property type="entry name" value="CBS_dom_sf"/>
</dbReference>
<dbReference type="InterPro" id="IPR000644">
    <property type="entry name" value="CBS_dom"/>
</dbReference>
<dbReference type="InterPro" id="IPR006669">
    <property type="entry name" value="MgtE_transporter"/>
</dbReference>
<evidence type="ECO:0000256" key="1">
    <source>
        <dbReference type="PROSITE-ProRule" id="PRU00703"/>
    </source>
</evidence>
<evidence type="ECO:0000256" key="2">
    <source>
        <dbReference type="SAM" id="MobiDB-lite"/>
    </source>
</evidence>
<dbReference type="PANTHER" id="PTHR43773">
    <property type="entry name" value="MAGNESIUM TRANSPORTER MGTE"/>
    <property type="match status" value="1"/>
</dbReference>
<keyword evidence="1" id="KW-0129">CBS domain</keyword>
<dbReference type="Pfam" id="PF00571">
    <property type="entry name" value="CBS"/>
    <property type="match status" value="1"/>
</dbReference>
<dbReference type="PANTHER" id="PTHR43773:SF1">
    <property type="entry name" value="MAGNESIUM TRANSPORTER MGTE"/>
    <property type="match status" value="1"/>
</dbReference>
<reference evidence="4 5" key="1">
    <citation type="submission" date="2020-08" db="EMBL/GenBank/DDBJ databases">
        <title>Winkia gen. nov., sp. nov., isolated from faeces of the Anser albifrons in China.</title>
        <authorList>
            <person name="Liu Q."/>
        </authorList>
    </citation>
    <scope>NUCLEOTIDE SEQUENCE [LARGE SCALE GENOMIC DNA]</scope>
    <source>
        <strain evidence="4 5">C62</strain>
    </source>
</reference>
<dbReference type="InterPro" id="IPR038076">
    <property type="entry name" value="MgtE_N_sf"/>
</dbReference>
<accession>A0A8I0GEP1</accession>
<dbReference type="Proteomes" id="UP000627538">
    <property type="component" value="Unassembled WGS sequence"/>
</dbReference>
<feature type="domain" description="CBS" evidence="3">
    <location>
        <begin position="344"/>
        <end position="404"/>
    </location>
</feature>
<dbReference type="Gene3D" id="3.10.580.10">
    <property type="entry name" value="CBS-domain"/>
    <property type="match status" value="1"/>
</dbReference>
<dbReference type="EMBL" id="JACRUO010000002">
    <property type="protein sequence ID" value="MBD3690123.1"/>
    <property type="molecule type" value="Genomic_DNA"/>
</dbReference>
<evidence type="ECO:0000259" key="3">
    <source>
        <dbReference type="PROSITE" id="PS51371"/>
    </source>
</evidence>
<organism evidence="4 5">
    <name type="scientific">Nanchangia anserum</name>
    <dbReference type="NCBI Taxonomy" id="2692125"/>
    <lineage>
        <taxon>Bacteria</taxon>
        <taxon>Bacillati</taxon>
        <taxon>Actinomycetota</taxon>
        <taxon>Actinomycetes</taxon>
        <taxon>Actinomycetales</taxon>
        <taxon>Actinomycetaceae</taxon>
        <taxon>Nanchangia</taxon>
    </lineage>
</organism>
<proteinExistence type="predicted"/>
<dbReference type="PROSITE" id="PS51371">
    <property type="entry name" value="CBS"/>
    <property type="match status" value="1"/>
</dbReference>
<comment type="caution">
    <text evidence="4">The sequence shown here is derived from an EMBL/GenBank/DDBJ whole genome shotgun (WGS) entry which is preliminary data.</text>
</comment>
<dbReference type="SMART" id="SM00924">
    <property type="entry name" value="MgtE_N"/>
    <property type="match status" value="1"/>
</dbReference>
<dbReference type="Pfam" id="PF03448">
    <property type="entry name" value="MgtE_N"/>
    <property type="match status" value="1"/>
</dbReference>
<evidence type="ECO:0000313" key="4">
    <source>
        <dbReference type="EMBL" id="MBD3690123.1"/>
    </source>
</evidence>
<evidence type="ECO:0000313" key="5">
    <source>
        <dbReference type="Proteomes" id="UP000627538"/>
    </source>
</evidence>
<dbReference type="Gene3D" id="1.25.60.10">
    <property type="entry name" value="MgtE N-terminal domain-like"/>
    <property type="match status" value="1"/>
</dbReference>
<dbReference type="InterPro" id="IPR058838">
    <property type="entry name" value="SH3_actinomycetes"/>
</dbReference>
<dbReference type="GO" id="GO:0016020">
    <property type="term" value="C:membrane"/>
    <property type="evidence" value="ECO:0007669"/>
    <property type="project" value="InterPro"/>
</dbReference>
<dbReference type="SUPFAM" id="SSF54631">
    <property type="entry name" value="CBS-domain pair"/>
    <property type="match status" value="1"/>
</dbReference>
<dbReference type="GO" id="GO:0015095">
    <property type="term" value="F:magnesium ion transmembrane transporter activity"/>
    <property type="evidence" value="ECO:0007669"/>
    <property type="project" value="InterPro"/>
</dbReference>
<dbReference type="InterPro" id="IPR006668">
    <property type="entry name" value="Mg_transptr_MgtE_intracell_dom"/>
</dbReference>
<keyword evidence="5" id="KW-1185">Reference proteome</keyword>
<protein>
    <submittedName>
        <fullName evidence="4">Magnesium transporter</fullName>
    </submittedName>
</protein>
<gene>
    <name evidence="4" type="ORF">H8R10_07780</name>
</gene>
<name>A0A8I0GEP1_9ACTO</name>
<feature type="region of interest" description="Disordered" evidence="2">
    <location>
        <begin position="398"/>
        <end position="417"/>
    </location>
</feature>
<dbReference type="SUPFAM" id="SSF158791">
    <property type="entry name" value="MgtE N-terminal domain-like"/>
    <property type="match status" value="1"/>
</dbReference>
<dbReference type="Pfam" id="PF26205">
    <property type="entry name" value="SH3_actinomycetes"/>
    <property type="match status" value="1"/>
</dbReference>
<dbReference type="AlphaFoldDB" id="A0A8I0GEP1"/>
<dbReference type="SMART" id="SM00116">
    <property type="entry name" value="CBS"/>
    <property type="match status" value="1"/>
</dbReference>